<evidence type="ECO:0000259" key="1">
    <source>
        <dbReference type="Pfam" id="PF00534"/>
    </source>
</evidence>
<comment type="caution">
    <text evidence="3">The sequence shown here is derived from an EMBL/GenBank/DDBJ whole genome shotgun (WGS) entry which is preliminary data.</text>
</comment>
<dbReference type="PANTHER" id="PTHR45947:SF3">
    <property type="entry name" value="SULFOQUINOVOSYL TRANSFERASE SQD2"/>
    <property type="match status" value="1"/>
</dbReference>
<dbReference type="InterPro" id="IPR028098">
    <property type="entry name" value="Glyco_trans_4-like_N"/>
</dbReference>
<dbReference type="Pfam" id="PF00534">
    <property type="entry name" value="Glycos_transf_1"/>
    <property type="match status" value="1"/>
</dbReference>
<feature type="domain" description="Glycosyltransferase subfamily 4-like N-terminal" evidence="2">
    <location>
        <begin position="14"/>
        <end position="178"/>
    </location>
</feature>
<dbReference type="InterPro" id="IPR001296">
    <property type="entry name" value="Glyco_trans_1"/>
</dbReference>
<evidence type="ECO:0000259" key="2">
    <source>
        <dbReference type="Pfam" id="PF13439"/>
    </source>
</evidence>
<dbReference type="Gene3D" id="3.40.50.2000">
    <property type="entry name" value="Glycogen Phosphorylase B"/>
    <property type="match status" value="2"/>
</dbReference>
<sequence>MRILMVSDTYLPQINGVATSIYLSKKYLEMKGHKVYIVAPVKPDNDPDVLTIPGITFPFEKQHKVVFANHLKILEFAKEKGIELIHSHDPLALGIRALKVQREMKVPHVHTYHTLLTEYRHYIPPPFTPDRKTVEEFSKWFCNKVNIVVAPTLEIKSELLRYGVERPIEIIPTGIDTAEFSKPQKRDIRTEFGIPKDALLLMYAGRLAKEKNLEFLCGVVARAMETEPRIWFMLVGDGPERKALEEFFERKRLFQRVVFTGYVPHKEIADFYKASDLFVFASLTETQGLVVLEALASGTPVVAIAYKGVANVLRNGEGALTTGINEEEFYQAIFRALSNREELSQKGKVYVEKYWSMNAIVKRLEAVYFKALESGFVDFEMPSVISTSLQLKLTKLFKKFLALGEEL</sequence>
<dbReference type="InterPro" id="IPR050194">
    <property type="entry name" value="Glycosyltransferase_grp1"/>
</dbReference>
<protein>
    <submittedName>
        <fullName evidence="3">Glycosyltransferase family 4 protein</fullName>
    </submittedName>
</protein>
<reference evidence="3" key="1">
    <citation type="journal article" date="2020" name="mSystems">
        <title>Genome- and Community-Level Interaction Insights into Carbon Utilization and Element Cycling Functions of Hydrothermarchaeota in Hydrothermal Sediment.</title>
        <authorList>
            <person name="Zhou Z."/>
            <person name="Liu Y."/>
            <person name="Xu W."/>
            <person name="Pan J."/>
            <person name="Luo Z.H."/>
            <person name="Li M."/>
        </authorList>
    </citation>
    <scope>NUCLEOTIDE SEQUENCE [LARGE SCALE GENOMIC DNA]</scope>
    <source>
        <strain evidence="3">SpSt-609</strain>
    </source>
</reference>
<dbReference type="AlphaFoldDB" id="A0A7C4WA88"/>
<dbReference type="Pfam" id="PF13439">
    <property type="entry name" value="Glyco_transf_4"/>
    <property type="match status" value="1"/>
</dbReference>
<dbReference type="GO" id="GO:0016757">
    <property type="term" value="F:glycosyltransferase activity"/>
    <property type="evidence" value="ECO:0007669"/>
    <property type="project" value="InterPro"/>
</dbReference>
<dbReference type="SUPFAM" id="SSF53756">
    <property type="entry name" value="UDP-Glycosyltransferase/glycogen phosphorylase"/>
    <property type="match status" value="1"/>
</dbReference>
<evidence type="ECO:0000313" key="3">
    <source>
        <dbReference type="EMBL" id="HGU40871.1"/>
    </source>
</evidence>
<keyword evidence="3" id="KW-0808">Transferase</keyword>
<name>A0A7C4WA88_9BACT</name>
<dbReference type="EMBL" id="DSZY01000030">
    <property type="protein sequence ID" value="HGU40871.1"/>
    <property type="molecule type" value="Genomic_DNA"/>
</dbReference>
<dbReference type="PANTHER" id="PTHR45947">
    <property type="entry name" value="SULFOQUINOVOSYL TRANSFERASE SQD2"/>
    <property type="match status" value="1"/>
</dbReference>
<organism evidence="3">
    <name type="scientific">Fervidobacterium thailandense</name>
    <dbReference type="NCBI Taxonomy" id="1008305"/>
    <lineage>
        <taxon>Bacteria</taxon>
        <taxon>Thermotogati</taxon>
        <taxon>Thermotogota</taxon>
        <taxon>Thermotogae</taxon>
        <taxon>Thermotogales</taxon>
        <taxon>Fervidobacteriaceae</taxon>
        <taxon>Fervidobacterium</taxon>
    </lineage>
</organism>
<feature type="domain" description="Glycosyl transferase family 1" evidence="1">
    <location>
        <begin position="185"/>
        <end position="343"/>
    </location>
</feature>
<gene>
    <name evidence="3" type="ORF">ENT77_06700</name>
</gene>
<proteinExistence type="predicted"/>
<accession>A0A7C4WA88</accession>
<dbReference type="CDD" id="cd03817">
    <property type="entry name" value="GT4_UGDG-like"/>
    <property type="match status" value="1"/>
</dbReference>